<dbReference type="Pfam" id="PF03704">
    <property type="entry name" value="BTAD"/>
    <property type="match status" value="1"/>
</dbReference>
<dbReference type="SMART" id="SM00862">
    <property type="entry name" value="Trans_reg_C"/>
    <property type="match status" value="1"/>
</dbReference>
<comment type="similarity">
    <text evidence="1">Belongs to the AfsR/DnrI/RedD regulatory family.</text>
</comment>
<keyword evidence="6" id="KW-1185">Reference proteome</keyword>
<evidence type="ECO:0000259" key="4">
    <source>
        <dbReference type="SMART" id="SM01043"/>
    </source>
</evidence>
<gene>
    <name evidence="5" type="ORF">K1Y72_18245</name>
</gene>
<dbReference type="Proteomes" id="UP000774570">
    <property type="component" value="Unassembled WGS sequence"/>
</dbReference>
<proteinExistence type="inferred from homology"/>
<dbReference type="Gene3D" id="1.10.10.10">
    <property type="entry name" value="Winged helix-like DNA-binding domain superfamily/Winged helix DNA-binding domain"/>
    <property type="match status" value="1"/>
</dbReference>
<evidence type="ECO:0000256" key="2">
    <source>
        <dbReference type="ARBA" id="ARBA00023125"/>
    </source>
</evidence>
<name>A0ABS7FXC0_9ACTN</name>
<dbReference type="SUPFAM" id="SSF48452">
    <property type="entry name" value="TPR-like"/>
    <property type="match status" value="1"/>
</dbReference>
<dbReference type="InterPro" id="IPR016032">
    <property type="entry name" value="Sig_transdc_resp-reg_C-effctor"/>
</dbReference>
<dbReference type="SUPFAM" id="SSF52540">
    <property type="entry name" value="P-loop containing nucleoside triphosphate hydrolases"/>
    <property type="match status" value="1"/>
</dbReference>
<dbReference type="Gene3D" id="1.25.40.10">
    <property type="entry name" value="Tetratricopeptide repeat domain"/>
    <property type="match status" value="1"/>
</dbReference>
<dbReference type="InterPro" id="IPR027417">
    <property type="entry name" value="P-loop_NTPase"/>
</dbReference>
<evidence type="ECO:0000313" key="5">
    <source>
        <dbReference type="EMBL" id="MBW8484329.1"/>
    </source>
</evidence>
<sequence length="1037" mass="108848">MNVDLVLLPRVAYRDREVTGPRPRGLLALLAERPGAGRPAAALVAGLWPEERPANPAKALQVVVARTRAQLGDGVIARTPDGYRLALRDDQVDASAVLARAADAARHARTGDHVASLAAAEDGLALWDGAPAPGDGGPLAALRAEREAAHRALERARALALARLGRHGEAAGPLEALAAAHPRDEEVLAELLRGTAATAGPSAALDRYEDHRRRLAEELGTDPGAGLRALYRRLLDERAPRVRHGVAHEPNPLLGRDADVAAVAGLLRAWRVVSVAGPGGLGKTRLAHAVARGAEQRTVHFVPLTGVPAGADPDEVAGAVAAAVGAGEIPAAPGLRADAAALVAAALGPDALLVLDNCEHVVDGAAELAGALVATTRDVRVLTTTRAPLGLSSEAVYALPELAAATAAELFVQRARAARPAADLPDAAVAEICAHLDGLPLAVELAAARVRAMSAADIARALDDRFGLLRGGPRDAPARHRTLHAVVNWSWNLLAPSEREALRLLSVFPGGFTADAARLLGADGALEGLVEQSLLKVADTPAGARFTMLETVREFSALRREEAGDTARAAAGMLAWARAFGAAHHAAIYGPSPTPSLERIRAEQDNLAEAARRARAAGDAEAAAAVLAVLGGLWLIECRYNRVVLLVKELGEPLDALDPAPDFADTARTALVTRTVLEGMLQDDDSLAVPETLRRLPPGRTDTLAGAVALLLCTEPGEYPALRARGPLMDGLVSLLDGYAAEKRGDVEHAVAATERAHERLAAGRAPWLANAALYRLSELGMHTERFADIIGWLEAALAGLRELGAWPDVLGAGWGLAMSHLGLGRVAEAERWLEYARNSGLDDQLGLDAYVAGMRGEIALCRGDVDGALRQWGRAVRWLRDAEAATCPEQDIWRGPWALENLSAAVVAHARAGRLDGVPEVAEMADRLPAMALRLLDGTPPTGALYTADLPVWGVLIVAIGMTARARGDHARAARLIALAERLRFLPNFQPTMNRARARADAEDSDAAAYAAAVTEFAGLDRDSLREAARTALTAP</sequence>
<protein>
    <submittedName>
        <fullName evidence="5">AfsR/SARP family transcriptional regulator</fullName>
    </submittedName>
</protein>
<dbReference type="SUPFAM" id="SSF46894">
    <property type="entry name" value="C-terminal effector domain of the bipartite response regulators"/>
    <property type="match status" value="1"/>
</dbReference>
<dbReference type="InterPro" id="IPR005158">
    <property type="entry name" value="BTAD"/>
</dbReference>
<feature type="domain" description="OmpR/PhoB-type" evidence="3">
    <location>
        <begin position="15"/>
        <end position="85"/>
    </location>
</feature>
<evidence type="ECO:0000259" key="3">
    <source>
        <dbReference type="SMART" id="SM00862"/>
    </source>
</evidence>
<evidence type="ECO:0000256" key="1">
    <source>
        <dbReference type="ARBA" id="ARBA00005820"/>
    </source>
</evidence>
<organism evidence="5 6">
    <name type="scientific">Actinomadura parmotrematis</name>
    <dbReference type="NCBI Taxonomy" id="2864039"/>
    <lineage>
        <taxon>Bacteria</taxon>
        <taxon>Bacillati</taxon>
        <taxon>Actinomycetota</taxon>
        <taxon>Actinomycetes</taxon>
        <taxon>Streptosporangiales</taxon>
        <taxon>Thermomonosporaceae</taxon>
        <taxon>Actinomadura</taxon>
    </lineage>
</organism>
<keyword evidence="2" id="KW-0238">DNA-binding</keyword>
<evidence type="ECO:0000313" key="6">
    <source>
        <dbReference type="Proteomes" id="UP000774570"/>
    </source>
</evidence>
<dbReference type="InterPro" id="IPR036388">
    <property type="entry name" value="WH-like_DNA-bd_sf"/>
</dbReference>
<dbReference type="EMBL" id="JAIBOA010000011">
    <property type="protein sequence ID" value="MBW8484329.1"/>
    <property type="molecule type" value="Genomic_DNA"/>
</dbReference>
<comment type="caution">
    <text evidence="5">The sequence shown here is derived from an EMBL/GenBank/DDBJ whole genome shotgun (WGS) entry which is preliminary data.</text>
</comment>
<dbReference type="InterPro" id="IPR011990">
    <property type="entry name" value="TPR-like_helical_dom_sf"/>
</dbReference>
<dbReference type="SMART" id="SM01043">
    <property type="entry name" value="BTAD"/>
    <property type="match status" value="1"/>
</dbReference>
<dbReference type="PANTHER" id="PTHR47691">
    <property type="entry name" value="REGULATOR-RELATED"/>
    <property type="match status" value="1"/>
</dbReference>
<dbReference type="PANTHER" id="PTHR47691:SF3">
    <property type="entry name" value="HTH-TYPE TRANSCRIPTIONAL REGULATOR RV0890C-RELATED"/>
    <property type="match status" value="1"/>
</dbReference>
<accession>A0ABS7FXC0</accession>
<dbReference type="InterPro" id="IPR001867">
    <property type="entry name" value="OmpR/PhoB-type_DNA-bd"/>
</dbReference>
<feature type="domain" description="Bacterial transcriptional activator" evidence="4">
    <location>
        <begin position="92"/>
        <end position="235"/>
    </location>
</feature>
<reference evidence="5 6" key="1">
    <citation type="submission" date="2021-07" db="EMBL/GenBank/DDBJ databases">
        <title>Actinomadura sp. PM05-2 isolated from lichen.</title>
        <authorList>
            <person name="Somphong A."/>
            <person name="Phongsopitanun W."/>
            <person name="Tanasupawat S."/>
            <person name="Peongsungnone V."/>
        </authorList>
    </citation>
    <scope>NUCLEOTIDE SEQUENCE [LARGE SCALE GENOMIC DNA]</scope>
    <source>
        <strain evidence="5 6">PM05-2</strain>
    </source>
</reference>